<feature type="compositionally biased region" description="Basic and acidic residues" evidence="1">
    <location>
        <begin position="713"/>
        <end position="730"/>
    </location>
</feature>
<gene>
    <name evidence="3" type="primary">LOC110984527</name>
</gene>
<dbReference type="OrthoDB" id="10040207at2759"/>
<evidence type="ECO:0000313" key="3">
    <source>
        <dbReference type="RefSeq" id="XP_022100501.1"/>
    </source>
</evidence>
<organism evidence="2 3">
    <name type="scientific">Acanthaster planci</name>
    <name type="common">Crown-of-thorns starfish</name>
    <dbReference type="NCBI Taxonomy" id="133434"/>
    <lineage>
        <taxon>Eukaryota</taxon>
        <taxon>Metazoa</taxon>
        <taxon>Echinodermata</taxon>
        <taxon>Eleutherozoa</taxon>
        <taxon>Asterozoa</taxon>
        <taxon>Asteroidea</taxon>
        <taxon>Valvatacea</taxon>
        <taxon>Valvatida</taxon>
        <taxon>Acanthasteridae</taxon>
        <taxon>Acanthaster</taxon>
    </lineage>
</organism>
<feature type="region of interest" description="Disordered" evidence="1">
    <location>
        <begin position="638"/>
        <end position="665"/>
    </location>
</feature>
<sequence length="792" mass="90385">MAAASLSTIPMGPLGLHHYYREHQGTDHLSRNFQSSELFTPYLVPQRPTVSSNRYKHYRDALEKTPKIPWGTAREYAGEGPVNLPDDHRPKNEPPPAVEKGHRHFGTGVDPYPRGLPVDQYYDLTLLKRSNIRSNDQLLPRPGEVDMTKIQIDKTFPAEHPYSSHMSRFALFPSFANSPDDYKTGEAAKESSTTLHPQMPASSYDVTINHKTKGAGDRWETQDLPLDSQKRPLSWPGDVFFQNRKTPTSGQQNFYPIPPKAVLPSHAPRSLDFSIHPRTANALRNVERSQWVTTYNKNFTGYGPANALRLDNYDEKVDMEKRTAIENHSLRPRSYPTFMPPRPLEGRISRLIGPNQCVRCVIKDGRIEYVPFSPKVDIEMDKVPEYRNLPTETQQSFQDPTLTDQWKKLQAAQHPELQLRKLEEMKQQSKQEPENSLSGFSEETKKKEEGGYLKQMAERRKEELEALTQNTRWKQAEQQEHHHDLRLLKRKVDYTTPQLQSPVYYDTLHKIYSTKPPFYYDGDNPYEYDFVGPWDYHKTETLTDAYKLEAARGELAKSRAGRSVKDGGAVMDVQFAGSPGKNPYITPKYTQQQLLHGRPRLEASIAQKPVAQSTYTYSFNPDFVKTVITPDNSRFDLRDMSKSLPNMYSSRPSSKSTGSASKSVHFNDTAQVATGGGESPLVTKDYKPSERLGGTSMSWNYPAFENPGSSPKVDGRHFNPEGTRDPRLDWKPSSPFGPRPQTKLSKIQDSFTKTDARKEFHGTFPETNPDLRENIYSGKKHDFEGLNACNWH</sequence>
<evidence type="ECO:0000313" key="2">
    <source>
        <dbReference type="Proteomes" id="UP000694845"/>
    </source>
</evidence>
<dbReference type="GO" id="GO:0005813">
    <property type="term" value="C:centrosome"/>
    <property type="evidence" value="ECO:0007669"/>
    <property type="project" value="TreeGrafter"/>
</dbReference>
<feature type="compositionally biased region" description="Low complexity" evidence="1">
    <location>
        <begin position="649"/>
        <end position="663"/>
    </location>
</feature>
<dbReference type="PANTHER" id="PTHR31393:SF2">
    <property type="entry name" value="CHROMOSOME 7 OPEN READING FRAME 31"/>
    <property type="match status" value="1"/>
</dbReference>
<dbReference type="OMA" id="AVFPKFD"/>
<dbReference type="AlphaFoldDB" id="A0A8B7ZB92"/>
<dbReference type="RefSeq" id="XP_022100501.1">
    <property type="nucleotide sequence ID" value="XM_022244809.1"/>
</dbReference>
<feature type="region of interest" description="Disordered" evidence="1">
    <location>
        <begin position="70"/>
        <end position="111"/>
    </location>
</feature>
<dbReference type="InterPro" id="IPR027886">
    <property type="entry name" value="SPMIP4"/>
</dbReference>
<dbReference type="Proteomes" id="UP000694845">
    <property type="component" value="Unplaced"/>
</dbReference>
<name>A0A8B7ZB92_ACAPL</name>
<keyword evidence="2" id="KW-1185">Reference proteome</keyword>
<dbReference type="GeneID" id="110984527"/>
<feature type="region of interest" description="Disordered" evidence="1">
    <location>
        <begin position="425"/>
        <end position="450"/>
    </location>
</feature>
<proteinExistence type="predicted"/>
<dbReference type="PANTHER" id="PTHR31393">
    <property type="entry name" value="C5ORF31"/>
    <property type="match status" value="1"/>
</dbReference>
<protein>
    <submittedName>
        <fullName evidence="3">Uncharacterized protein C7orf31-like isoform X1</fullName>
    </submittedName>
</protein>
<reference evidence="3" key="1">
    <citation type="submission" date="2025-08" db="UniProtKB">
        <authorList>
            <consortium name="RefSeq"/>
        </authorList>
    </citation>
    <scope>IDENTIFICATION</scope>
</reference>
<dbReference type="KEGG" id="aplc:110984527"/>
<evidence type="ECO:0000256" key="1">
    <source>
        <dbReference type="SAM" id="MobiDB-lite"/>
    </source>
</evidence>
<feature type="region of interest" description="Disordered" evidence="1">
    <location>
        <begin position="697"/>
        <end position="743"/>
    </location>
</feature>
<dbReference type="Pfam" id="PF15093">
    <property type="entry name" value="SPMIP4-like"/>
    <property type="match status" value="1"/>
</dbReference>
<accession>A0A8B7ZB92</accession>